<feature type="coiled-coil region" evidence="1">
    <location>
        <begin position="328"/>
        <end position="365"/>
    </location>
</feature>
<reference evidence="3 4" key="1">
    <citation type="submission" date="2016-10" db="EMBL/GenBank/DDBJ databases">
        <authorList>
            <person name="de Groot N.N."/>
        </authorList>
    </citation>
    <scope>NUCLEOTIDE SEQUENCE [LARGE SCALE GENOMIC DNA]</scope>
    <source>
        <strain evidence="3 4">DSM 21633</strain>
    </source>
</reference>
<protein>
    <submittedName>
        <fullName evidence="3">X-X-X-Leu-X-X-Gly heptad repeat-containing protein</fullName>
    </submittedName>
</protein>
<evidence type="ECO:0000256" key="1">
    <source>
        <dbReference type="SAM" id="Coils"/>
    </source>
</evidence>
<evidence type="ECO:0000313" key="4">
    <source>
        <dbReference type="Proteomes" id="UP000199427"/>
    </source>
</evidence>
<dbReference type="OrthoDB" id="9815841at2"/>
<sequence length="606" mass="67153">MIMKKLILIMMAYLLIIPTFLVSATTSQPSMDQSIPEGDGSFSEKNEVVYATLDALGKQKDMYIVNHFNIEEPGKIMDYGPYSDVENLSNLYEITQSNDQVEFIADEDQFYYQGNLENKDLPWDLEVSYELDGNEVSPDDLLGQDGHVTIDLQTQANANADSIYYENYLLQISLTLDTDRFKNIEASDGTVATAGKNKQVTFTVMPEKDGEFTVEADATDFEMDGIEITAMPSSMSIDSPDSDKMTDDMKSLSDATNDVNEGVGELKDGISELNNGVQSLQNGSNDYQDGINQVAQSSSDLIEGSKSIDQALEEVSGSLSSESGDMDLSELQELQKGLKQIADGLQETENGLTELNDSYQKAYEALNGSMKAIPSHNIQEEDIQKLYQSGADPEVVEQLVETYEAAQTAKGTYNQVNEAFAAVPSTLNTVIGSLSEMRSNLETMADELGNSLEQMDFAKSMQELQEGLSELSSNYKSFHSGLVEYTDGVSELSTSYSDLHNGMTELANGIHDLEDGARELHDGTAELADSTAELPDQMQDEIDEMINEFDKSDFDPISFVSSKNEDVNLVQFVIKTESIKHDEEVQEEVQEEEEKGFWDRLLDLFR</sequence>
<evidence type="ECO:0000256" key="2">
    <source>
        <dbReference type="SAM" id="MobiDB-lite"/>
    </source>
</evidence>
<dbReference type="AlphaFoldDB" id="A0A1H9MT62"/>
<organism evidence="3 4">
    <name type="scientific">Piscibacillus halophilus</name>
    <dbReference type="NCBI Taxonomy" id="571933"/>
    <lineage>
        <taxon>Bacteria</taxon>
        <taxon>Bacillati</taxon>
        <taxon>Bacillota</taxon>
        <taxon>Bacilli</taxon>
        <taxon>Bacillales</taxon>
        <taxon>Bacillaceae</taxon>
        <taxon>Piscibacillus</taxon>
    </lineage>
</organism>
<dbReference type="EMBL" id="FOES01000071">
    <property type="protein sequence ID" value="SER26906.1"/>
    <property type="molecule type" value="Genomic_DNA"/>
</dbReference>
<dbReference type="SUPFAM" id="SSF58104">
    <property type="entry name" value="Methyl-accepting chemotaxis protein (MCP) signaling domain"/>
    <property type="match status" value="1"/>
</dbReference>
<dbReference type="Proteomes" id="UP000199427">
    <property type="component" value="Unassembled WGS sequence"/>
</dbReference>
<accession>A0A1H9MT62</accession>
<feature type="compositionally biased region" description="Basic and acidic residues" evidence="2">
    <location>
        <begin position="241"/>
        <end position="251"/>
    </location>
</feature>
<dbReference type="InterPro" id="IPR023908">
    <property type="entry name" value="xxxLxxG_rpt"/>
</dbReference>
<gene>
    <name evidence="3" type="ORF">SAMN05216362_1712</name>
</gene>
<dbReference type="Gene3D" id="1.10.287.950">
    <property type="entry name" value="Methyl-accepting chemotaxis protein"/>
    <property type="match status" value="2"/>
</dbReference>
<dbReference type="STRING" id="571933.SAMN05216362_1712"/>
<feature type="region of interest" description="Disordered" evidence="2">
    <location>
        <begin position="232"/>
        <end position="251"/>
    </location>
</feature>
<proteinExistence type="predicted"/>
<dbReference type="NCBIfam" id="TIGR03057">
    <property type="entry name" value="xxxLxxG_by_4"/>
    <property type="match status" value="2"/>
</dbReference>
<evidence type="ECO:0000313" key="3">
    <source>
        <dbReference type="EMBL" id="SER26906.1"/>
    </source>
</evidence>
<keyword evidence="4" id="KW-1185">Reference proteome</keyword>
<keyword evidence="1" id="KW-0175">Coiled coil</keyword>
<name>A0A1H9MT62_9BACI</name>